<evidence type="ECO:0000313" key="1">
    <source>
        <dbReference type="EMBL" id="AGB50739.1"/>
    </source>
</evidence>
<gene>
    <name evidence="1" type="ordered locus">Metho_2602</name>
</gene>
<protein>
    <submittedName>
        <fullName evidence="1">LVIVD repeat protein</fullName>
    </submittedName>
</protein>
<dbReference type="KEGG" id="mhz:Metho_2602"/>
<dbReference type="GeneID" id="14401564"/>
<dbReference type="Pfam" id="PF08309">
    <property type="entry name" value="LVIVD"/>
    <property type="match status" value="2"/>
</dbReference>
<proteinExistence type="predicted"/>
<dbReference type="HOGENOM" id="CLU_2140205_0_0_2"/>
<evidence type="ECO:0000313" key="2">
    <source>
        <dbReference type="Proteomes" id="UP000010866"/>
    </source>
</evidence>
<dbReference type="Proteomes" id="UP000010866">
    <property type="component" value="Plasmid pMETHO01"/>
</dbReference>
<name>L0L344_METHD</name>
<dbReference type="InterPro" id="IPR013211">
    <property type="entry name" value="LVIVD"/>
</dbReference>
<keyword evidence="2" id="KW-1185">Reference proteome</keyword>
<dbReference type="RefSeq" id="WP_015313871.1">
    <property type="nucleotide sequence ID" value="NC_019972.1"/>
</dbReference>
<sequence precursor="true">MQIRSIRSIYSGIVLMFLLLTAGINSENYVNVDFISFFDGDVFGVDVDGDYAYIGEGQDHVVLDLTDLSKPSEVMGTITPPEVLDFAVESDCVYVSGDGLLIVDITAPPQHI</sequence>
<organism evidence="1 2">
    <name type="scientific">Methanomethylovorans hollandica (strain DSM 15978 / NBRC 107637 / DMS1)</name>
    <dbReference type="NCBI Taxonomy" id="867904"/>
    <lineage>
        <taxon>Archaea</taxon>
        <taxon>Methanobacteriati</taxon>
        <taxon>Methanobacteriota</taxon>
        <taxon>Stenosarchaea group</taxon>
        <taxon>Methanomicrobia</taxon>
        <taxon>Methanosarcinales</taxon>
        <taxon>Methanosarcinaceae</taxon>
        <taxon>Methanomethylovorans</taxon>
    </lineage>
</organism>
<geneLocation type="plasmid" evidence="1 2">
    <name>pMETHO01</name>
</geneLocation>
<reference evidence="2" key="1">
    <citation type="submission" date="2012-02" db="EMBL/GenBank/DDBJ databases">
        <title>Complete sequence of plasmid of Methanomethylovorans hollandica DSM 15978.</title>
        <authorList>
            <person name="Lucas S."/>
            <person name="Copeland A."/>
            <person name="Lapidus A."/>
            <person name="Glavina del Rio T."/>
            <person name="Dalin E."/>
            <person name="Tice H."/>
            <person name="Bruce D."/>
            <person name="Goodwin L."/>
            <person name="Pitluck S."/>
            <person name="Peters L."/>
            <person name="Mikhailova N."/>
            <person name="Held B."/>
            <person name="Kyrpides N."/>
            <person name="Mavromatis K."/>
            <person name="Ivanova N."/>
            <person name="Brettin T."/>
            <person name="Detter J.C."/>
            <person name="Han C."/>
            <person name="Larimer F."/>
            <person name="Land M."/>
            <person name="Hauser L."/>
            <person name="Markowitz V."/>
            <person name="Cheng J.-F."/>
            <person name="Hugenholtz P."/>
            <person name="Woyke T."/>
            <person name="Wu D."/>
            <person name="Spring S."/>
            <person name="Schroeder M."/>
            <person name="Brambilla E."/>
            <person name="Klenk H.-P."/>
            <person name="Eisen J.A."/>
        </authorList>
    </citation>
    <scope>NUCLEOTIDE SEQUENCE [LARGE SCALE GENOMIC DNA]</scope>
    <source>
        <strain evidence="2">DSM 15978 / NBRC 107637 / DMS1</strain>
        <plasmid evidence="2">Plasmid pMETHO01</plasmid>
    </source>
</reference>
<accession>L0L344</accession>
<dbReference type="EMBL" id="CP003363">
    <property type="protein sequence ID" value="AGB50739.1"/>
    <property type="molecule type" value="Genomic_DNA"/>
</dbReference>
<keyword evidence="1" id="KW-0614">Plasmid</keyword>
<dbReference type="AlphaFoldDB" id="L0L344"/>